<evidence type="ECO:0000256" key="3">
    <source>
        <dbReference type="ARBA" id="ARBA00022692"/>
    </source>
</evidence>
<evidence type="ECO:0000313" key="10">
    <source>
        <dbReference type="EMBL" id="KGM47362.1"/>
    </source>
</evidence>
<evidence type="ECO:0000256" key="8">
    <source>
        <dbReference type="SAM" id="Phobius"/>
    </source>
</evidence>
<comment type="subcellular location">
    <subcellularLocation>
        <location evidence="1">Membrane</location>
    </subcellularLocation>
</comment>
<dbReference type="STRING" id="1461694.ATO9_18360"/>
<dbReference type="GO" id="GO:0006629">
    <property type="term" value="P:lipid metabolic process"/>
    <property type="evidence" value="ECO:0007669"/>
    <property type="project" value="UniProtKB-KW"/>
</dbReference>
<protein>
    <submittedName>
        <fullName evidence="10">Acyl-phosphate glycerol 3-phosphate acyltransferase</fullName>
    </submittedName>
</protein>
<dbReference type="AlphaFoldDB" id="A0A0A0EDX1"/>
<keyword evidence="4 8" id="KW-1133">Transmembrane helix</keyword>
<feature type="transmembrane region" description="Helical" evidence="8">
    <location>
        <begin position="65"/>
        <end position="82"/>
    </location>
</feature>
<keyword evidence="6 8" id="KW-0472">Membrane</keyword>
<keyword evidence="2 10" id="KW-0808">Transferase</keyword>
<gene>
    <name evidence="10" type="ORF">ATO9_18360</name>
</gene>
<evidence type="ECO:0000256" key="2">
    <source>
        <dbReference type="ARBA" id="ARBA00022679"/>
    </source>
</evidence>
<dbReference type="PANTHER" id="PTHR23063">
    <property type="entry name" value="PHOSPHOLIPID ACYLTRANSFERASE"/>
    <property type="match status" value="1"/>
</dbReference>
<keyword evidence="3 8" id="KW-0812">Transmembrane</keyword>
<dbReference type="eggNOG" id="COG0204">
    <property type="taxonomic scope" value="Bacteria"/>
</dbReference>
<name>A0A0A0EDX1_9RHOB</name>
<comment type="caution">
    <text evidence="10">The sequence shown here is derived from an EMBL/GenBank/DDBJ whole genome shotgun (WGS) entry which is preliminary data.</text>
</comment>
<keyword evidence="11" id="KW-1185">Reference proteome</keyword>
<sequence>MTWDPDKVEAPQPPLDRATKLRFWLRAVPFGTFIAICLLIQVLLRQVERLIHGMRRPWTPYLTQVVCRAFFFFSGMGFRVTGTPMKEHGAIVANHVAWIDIFTLHAAKWVYYVSKAEVRGWPGIGILARATGTIFINRVRSEAKQQEQTFRERLSLGHKLLFFPEGTSTDAMRVLPFKTTLFAAFFDPALRDTLKIQPVTMVYRAPEGADPRFYGWWGEMSFGWHLVRVLGAGKQGEVEVIYHPPLRVADFADRKALARACEAAVRGGMPPERQIIE</sequence>
<evidence type="ECO:0000256" key="6">
    <source>
        <dbReference type="ARBA" id="ARBA00023136"/>
    </source>
</evidence>
<dbReference type="GO" id="GO:0016020">
    <property type="term" value="C:membrane"/>
    <property type="evidence" value="ECO:0007669"/>
    <property type="project" value="UniProtKB-SubCell"/>
</dbReference>
<dbReference type="RefSeq" id="WP_043752701.1">
    <property type="nucleotide sequence ID" value="NZ_AQQX01000011.1"/>
</dbReference>
<dbReference type="EMBL" id="AQQX01000011">
    <property type="protein sequence ID" value="KGM47362.1"/>
    <property type="molecule type" value="Genomic_DNA"/>
</dbReference>
<accession>A0A0A0EDX1</accession>
<dbReference type="SMART" id="SM00563">
    <property type="entry name" value="PlsC"/>
    <property type="match status" value="1"/>
</dbReference>
<keyword evidence="7 10" id="KW-0012">Acyltransferase</keyword>
<dbReference type="SUPFAM" id="SSF69593">
    <property type="entry name" value="Glycerol-3-phosphate (1)-acyltransferase"/>
    <property type="match status" value="1"/>
</dbReference>
<evidence type="ECO:0000256" key="1">
    <source>
        <dbReference type="ARBA" id="ARBA00004370"/>
    </source>
</evidence>
<dbReference type="GO" id="GO:0016746">
    <property type="term" value="F:acyltransferase activity"/>
    <property type="evidence" value="ECO:0007669"/>
    <property type="project" value="UniProtKB-KW"/>
</dbReference>
<feature type="transmembrane region" description="Helical" evidence="8">
    <location>
        <begin position="23"/>
        <end position="44"/>
    </location>
</feature>
<evidence type="ECO:0000313" key="11">
    <source>
        <dbReference type="Proteomes" id="UP000030004"/>
    </source>
</evidence>
<dbReference type="InterPro" id="IPR002123">
    <property type="entry name" value="Plipid/glycerol_acylTrfase"/>
</dbReference>
<organism evidence="10 11">
    <name type="scientific">Pseudooceanicola atlanticus</name>
    <dbReference type="NCBI Taxonomy" id="1461694"/>
    <lineage>
        <taxon>Bacteria</taxon>
        <taxon>Pseudomonadati</taxon>
        <taxon>Pseudomonadota</taxon>
        <taxon>Alphaproteobacteria</taxon>
        <taxon>Rhodobacterales</taxon>
        <taxon>Paracoccaceae</taxon>
        <taxon>Pseudooceanicola</taxon>
    </lineage>
</organism>
<evidence type="ECO:0000256" key="5">
    <source>
        <dbReference type="ARBA" id="ARBA00023098"/>
    </source>
</evidence>
<dbReference type="Pfam" id="PF01553">
    <property type="entry name" value="Acyltransferase"/>
    <property type="match status" value="1"/>
</dbReference>
<evidence type="ECO:0000259" key="9">
    <source>
        <dbReference type="SMART" id="SM00563"/>
    </source>
</evidence>
<proteinExistence type="predicted"/>
<dbReference type="CDD" id="cd07989">
    <property type="entry name" value="LPLAT_AGPAT-like"/>
    <property type="match status" value="1"/>
</dbReference>
<evidence type="ECO:0000256" key="7">
    <source>
        <dbReference type="ARBA" id="ARBA00023315"/>
    </source>
</evidence>
<evidence type="ECO:0000256" key="4">
    <source>
        <dbReference type="ARBA" id="ARBA00022989"/>
    </source>
</evidence>
<keyword evidence="5" id="KW-0443">Lipid metabolism</keyword>
<dbReference type="PANTHER" id="PTHR23063:SF52">
    <property type="entry name" value="LYSOPHOSPHATIDYLCHOLINE ACYLTRANSFERASE"/>
    <property type="match status" value="1"/>
</dbReference>
<feature type="domain" description="Phospholipid/glycerol acyltransferase" evidence="9">
    <location>
        <begin position="89"/>
        <end position="204"/>
    </location>
</feature>
<dbReference type="Proteomes" id="UP000030004">
    <property type="component" value="Unassembled WGS sequence"/>
</dbReference>
<reference evidence="10 11" key="1">
    <citation type="journal article" date="2015" name="Antonie Van Leeuwenhoek">
        <title>Pseudooceanicola atlanticus gen. nov. sp. nov., isolated from surface seawater of the Atlantic Ocean and reclassification of Oceanicola batsensis, Oceanicola marinus, Oceanicola nitratireducens, Oceanicola nanhaiensis, Oceanicola antarcticus and Oceanicola flagellatus, as Pseudooceanicola batsensis comb. nov., Pseudooceanicola marinus comb. nov., Pseudooceanicola nitratireducens comb. nov., Pseudooceanicola nanhaiensis comb. nov., Pseudooceanicola antarcticus comb. nov., and Pseudooceanicola flagellatus comb. nov.</title>
        <authorList>
            <person name="Lai Q."/>
            <person name="Li G."/>
            <person name="Liu X."/>
            <person name="Du Y."/>
            <person name="Sun F."/>
            <person name="Shao Z."/>
        </authorList>
    </citation>
    <scope>NUCLEOTIDE SEQUENCE [LARGE SCALE GENOMIC DNA]</scope>
    <source>
        <strain evidence="10 11">22II-s11g</strain>
    </source>
</reference>